<dbReference type="InterPro" id="IPR013325">
    <property type="entry name" value="RNA_pol_sigma_r2"/>
</dbReference>
<dbReference type="EMBL" id="VATY01000004">
    <property type="protein sequence ID" value="TMM53935.1"/>
    <property type="molecule type" value="Genomic_DNA"/>
</dbReference>
<dbReference type="SUPFAM" id="SSF88659">
    <property type="entry name" value="Sigma3 and sigma4 domains of RNA polymerase sigma factors"/>
    <property type="match status" value="1"/>
</dbReference>
<reference evidence="7 8" key="1">
    <citation type="submission" date="2019-05" db="EMBL/GenBank/DDBJ databases">
        <authorList>
            <person name="Zhang J.-Y."/>
            <person name="Feg X."/>
            <person name="Du Z.-J."/>
        </authorList>
    </citation>
    <scope>NUCLEOTIDE SEQUENCE [LARGE SCALE GENOMIC DNA]</scope>
    <source>
        <strain evidence="7 8">RZ26</strain>
    </source>
</reference>
<evidence type="ECO:0000256" key="3">
    <source>
        <dbReference type="ARBA" id="ARBA00023082"/>
    </source>
</evidence>
<name>A0A5S3PI27_9FLAO</name>
<protein>
    <submittedName>
        <fullName evidence="7">RNA polymerase sigma factor</fullName>
    </submittedName>
</protein>
<dbReference type="OrthoDB" id="9795666at2"/>
<organism evidence="7 8">
    <name type="scientific">Maribacter algarum</name>
    <name type="common">ex Zhang et al. 2020</name>
    <dbReference type="NCBI Taxonomy" id="2578118"/>
    <lineage>
        <taxon>Bacteria</taxon>
        <taxon>Pseudomonadati</taxon>
        <taxon>Bacteroidota</taxon>
        <taxon>Flavobacteriia</taxon>
        <taxon>Flavobacteriales</taxon>
        <taxon>Flavobacteriaceae</taxon>
        <taxon>Maribacter</taxon>
    </lineage>
</organism>
<dbReference type="PANTHER" id="PTHR43133">
    <property type="entry name" value="RNA POLYMERASE ECF-TYPE SIGMA FACTO"/>
    <property type="match status" value="1"/>
</dbReference>
<dbReference type="CDD" id="cd06171">
    <property type="entry name" value="Sigma70_r4"/>
    <property type="match status" value="1"/>
</dbReference>
<dbReference type="AlphaFoldDB" id="A0A5S3PI27"/>
<accession>A0A5S3PI27</accession>
<dbReference type="InterPro" id="IPR014284">
    <property type="entry name" value="RNA_pol_sigma-70_dom"/>
</dbReference>
<dbReference type="Gene3D" id="1.10.1740.10">
    <property type="match status" value="1"/>
</dbReference>
<dbReference type="InterPro" id="IPR007627">
    <property type="entry name" value="RNA_pol_sigma70_r2"/>
</dbReference>
<dbReference type="NCBIfam" id="TIGR02937">
    <property type="entry name" value="sigma70-ECF"/>
    <property type="match status" value="1"/>
</dbReference>
<dbReference type="GO" id="GO:0003677">
    <property type="term" value="F:DNA binding"/>
    <property type="evidence" value="ECO:0007669"/>
    <property type="project" value="InterPro"/>
</dbReference>
<dbReference type="InterPro" id="IPR039425">
    <property type="entry name" value="RNA_pol_sigma-70-like"/>
</dbReference>
<comment type="similarity">
    <text evidence="1">Belongs to the sigma-70 factor family. ECF subfamily.</text>
</comment>
<dbReference type="GO" id="GO:0006352">
    <property type="term" value="P:DNA-templated transcription initiation"/>
    <property type="evidence" value="ECO:0007669"/>
    <property type="project" value="InterPro"/>
</dbReference>
<dbReference type="InterPro" id="IPR013324">
    <property type="entry name" value="RNA_pol_sigma_r3/r4-like"/>
</dbReference>
<evidence type="ECO:0000256" key="2">
    <source>
        <dbReference type="ARBA" id="ARBA00023015"/>
    </source>
</evidence>
<dbReference type="InterPro" id="IPR036388">
    <property type="entry name" value="WH-like_DNA-bd_sf"/>
</dbReference>
<evidence type="ECO:0000259" key="6">
    <source>
        <dbReference type="Pfam" id="PF08281"/>
    </source>
</evidence>
<keyword evidence="4" id="KW-0804">Transcription</keyword>
<dbReference type="PANTHER" id="PTHR43133:SF32">
    <property type="entry name" value="BLR3042 PROTEIN"/>
    <property type="match status" value="1"/>
</dbReference>
<proteinExistence type="inferred from homology"/>
<dbReference type="SUPFAM" id="SSF88946">
    <property type="entry name" value="Sigma2 domain of RNA polymerase sigma factors"/>
    <property type="match status" value="1"/>
</dbReference>
<keyword evidence="8" id="KW-1185">Reference proteome</keyword>
<evidence type="ECO:0000313" key="7">
    <source>
        <dbReference type="EMBL" id="TMM53935.1"/>
    </source>
</evidence>
<dbReference type="Proteomes" id="UP000310314">
    <property type="component" value="Unassembled WGS sequence"/>
</dbReference>
<evidence type="ECO:0000256" key="4">
    <source>
        <dbReference type="ARBA" id="ARBA00023163"/>
    </source>
</evidence>
<dbReference type="RefSeq" id="WP_138659556.1">
    <property type="nucleotide sequence ID" value="NZ_VATY01000004.1"/>
</dbReference>
<sequence length="177" mass="20955">MTEPNKIFDGLLVLQYKSGSKKAMSLLVKRHHEKLCKHAYWYTHDMDQAKDITQECWSIILKKIETLKNPNLFGSWALRIVTRKSLNIINQEKRELQKRSDFHFCRVIENEKHVNKEEIGILQKAIMALNKDQQQVLRLFYAEDYSLKEISDILSISRGTVKSRLFHAREKLKKNLK</sequence>
<dbReference type="Pfam" id="PF04542">
    <property type="entry name" value="Sigma70_r2"/>
    <property type="match status" value="1"/>
</dbReference>
<keyword evidence="2" id="KW-0805">Transcription regulation</keyword>
<feature type="domain" description="RNA polymerase sigma-70 region 2" evidence="5">
    <location>
        <begin position="27"/>
        <end position="94"/>
    </location>
</feature>
<evidence type="ECO:0000256" key="1">
    <source>
        <dbReference type="ARBA" id="ARBA00010641"/>
    </source>
</evidence>
<gene>
    <name evidence="7" type="ORF">FEE95_18755</name>
</gene>
<dbReference type="Pfam" id="PF08281">
    <property type="entry name" value="Sigma70_r4_2"/>
    <property type="match status" value="1"/>
</dbReference>
<keyword evidence="3" id="KW-0731">Sigma factor</keyword>
<dbReference type="InterPro" id="IPR013249">
    <property type="entry name" value="RNA_pol_sigma70_r4_t2"/>
</dbReference>
<evidence type="ECO:0000259" key="5">
    <source>
        <dbReference type="Pfam" id="PF04542"/>
    </source>
</evidence>
<dbReference type="Gene3D" id="1.10.10.10">
    <property type="entry name" value="Winged helix-like DNA-binding domain superfamily/Winged helix DNA-binding domain"/>
    <property type="match status" value="1"/>
</dbReference>
<dbReference type="GO" id="GO:0016987">
    <property type="term" value="F:sigma factor activity"/>
    <property type="evidence" value="ECO:0007669"/>
    <property type="project" value="UniProtKB-KW"/>
</dbReference>
<evidence type="ECO:0000313" key="8">
    <source>
        <dbReference type="Proteomes" id="UP000310314"/>
    </source>
</evidence>
<comment type="caution">
    <text evidence="7">The sequence shown here is derived from an EMBL/GenBank/DDBJ whole genome shotgun (WGS) entry which is preliminary data.</text>
</comment>
<feature type="domain" description="RNA polymerase sigma factor 70 region 4 type 2" evidence="6">
    <location>
        <begin position="121"/>
        <end position="172"/>
    </location>
</feature>